<proteinExistence type="predicted"/>
<feature type="non-terminal residue" evidence="1">
    <location>
        <position position="1"/>
    </location>
</feature>
<protein>
    <recommendedName>
        <fullName evidence="3">Chromo domain-containing protein</fullName>
    </recommendedName>
</protein>
<sequence length="49" mass="6101">HDENVAEEEEINWKQQMPKKKKERVMRVLDQKTITTRHGSYNRYLVQWE</sequence>
<keyword evidence="2" id="KW-1185">Reference proteome</keyword>
<accession>A0AA38CGX9</accession>
<comment type="caution">
    <text evidence="1">The sequence shown here is derived from an EMBL/GenBank/DDBJ whole genome shotgun (WGS) entry which is preliminary data.</text>
</comment>
<dbReference type="Proteomes" id="UP000824469">
    <property type="component" value="Unassembled WGS sequence"/>
</dbReference>
<reference evidence="1 2" key="1">
    <citation type="journal article" date="2021" name="Nat. Plants">
        <title>The Taxus genome provides insights into paclitaxel biosynthesis.</title>
        <authorList>
            <person name="Xiong X."/>
            <person name="Gou J."/>
            <person name="Liao Q."/>
            <person name="Li Y."/>
            <person name="Zhou Q."/>
            <person name="Bi G."/>
            <person name="Li C."/>
            <person name="Du R."/>
            <person name="Wang X."/>
            <person name="Sun T."/>
            <person name="Guo L."/>
            <person name="Liang H."/>
            <person name="Lu P."/>
            <person name="Wu Y."/>
            <person name="Zhang Z."/>
            <person name="Ro D.K."/>
            <person name="Shang Y."/>
            <person name="Huang S."/>
            <person name="Yan J."/>
        </authorList>
    </citation>
    <scope>NUCLEOTIDE SEQUENCE [LARGE SCALE GENOMIC DNA]</scope>
    <source>
        <strain evidence="1">Ta-2019</strain>
    </source>
</reference>
<dbReference type="EMBL" id="JAHRHJ020000011">
    <property type="protein sequence ID" value="KAH9296643.1"/>
    <property type="molecule type" value="Genomic_DNA"/>
</dbReference>
<gene>
    <name evidence="1" type="ORF">KI387_040231</name>
</gene>
<name>A0AA38CGX9_TAXCH</name>
<feature type="non-terminal residue" evidence="1">
    <location>
        <position position="49"/>
    </location>
</feature>
<evidence type="ECO:0000313" key="2">
    <source>
        <dbReference type="Proteomes" id="UP000824469"/>
    </source>
</evidence>
<organism evidence="1 2">
    <name type="scientific">Taxus chinensis</name>
    <name type="common">Chinese yew</name>
    <name type="synonym">Taxus wallichiana var. chinensis</name>
    <dbReference type="NCBI Taxonomy" id="29808"/>
    <lineage>
        <taxon>Eukaryota</taxon>
        <taxon>Viridiplantae</taxon>
        <taxon>Streptophyta</taxon>
        <taxon>Embryophyta</taxon>
        <taxon>Tracheophyta</taxon>
        <taxon>Spermatophyta</taxon>
        <taxon>Pinopsida</taxon>
        <taxon>Pinidae</taxon>
        <taxon>Conifers II</taxon>
        <taxon>Cupressales</taxon>
        <taxon>Taxaceae</taxon>
        <taxon>Taxus</taxon>
    </lineage>
</organism>
<dbReference type="AlphaFoldDB" id="A0AA38CGX9"/>
<evidence type="ECO:0000313" key="1">
    <source>
        <dbReference type="EMBL" id="KAH9296643.1"/>
    </source>
</evidence>
<evidence type="ECO:0008006" key="3">
    <source>
        <dbReference type="Google" id="ProtNLM"/>
    </source>
</evidence>